<feature type="transmembrane region" description="Helical" evidence="11">
    <location>
        <begin position="177"/>
        <end position="195"/>
    </location>
</feature>
<dbReference type="Gene3D" id="1.20.1560.10">
    <property type="entry name" value="ABC transporter type 1, transmembrane domain"/>
    <property type="match status" value="1"/>
</dbReference>
<evidence type="ECO:0000313" key="14">
    <source>
        <dbReference type="EMBL" id="NYI65861.1"/>
    </source>
</evidence>
<comment type="caution">
    <text evidence="14">The sequence shown here is derived from an EMBL/GenBank/DDBJ whole genome shotgun (WGS) entry which is preliminary data.</text>
</comment>
<feature type="transmembrane region" description="Helical" evidence="11">
    <location>
        <begin position="150"/>
        <end position="171"/>
    </location>
</feature>
<feature type="transmembrane region" description="Helical" evidence="11">
    <location>
        <begin position="261"/>
        <end position="282"/>
    </location>
</feature>
<gene>
    <name evidence="14" type="ORF">BJY26_000167</name>
</gene>
<feature type="transmembrane region" description="Helical" evidence="11">
    <location>
        <begin position="74"/>
        <end position="94"/>
    </location>
</feature>
<feature type="transmembrane region" description="Helical" evidence="11">
    <location>
        <begin position="294"/>
        <end position="316"/>
    </location>
</feature>
<dbReference type="InterPro" id="IPR003439">
    <property type="entry name" value="ABC_transporter-like_ATP-bd"/>
</dbReference>
<dbReference type="PROSITE" id="PS50929">
    <property type="entry name" value="ABC_TM1F"/>
    <property type="match status" value="1"/>
</dbReference>
<evidence type="ECO:0000259" key="13">
    <source>
        <dbReference type="PROSITE" id="PS50929"/>
    </source>
</evidence>
<dbReference type="EMBL" id="JACBZP010000001">
    <property type="protein sequence ID" value="NYI65861.1"/>
    <property type="molecule type" value="Genomic_DNA"/>
</dbReference>
<dbReference type="PANTHER" id="PTHR43394:SF1">
    <property type="entry name" value="ATP-BINDING CASSETTE SUB-FAMILY B MEMBER 10, MITOCHONDRIAL"/>
    <property type="match status" value="1"/>
</dbReference>
<dbReference type="Pfam" id="PF00005">
    <property type="entry name" value="ABC_tran"/>
    <property type="match status" value="1"/>
</dbReference>
<dbReference type="FunFam" id="3.40.50.300:FF:000221">
    <property type="entry name" value="Multidrug ABC transporter ATP-binding protein"/>
    <property type="match status" value="1"/>
</dbReference>
<dbReference type="InterPro" id="IPR027417">
    <property type="entry name" value="P-loop_NTPase"/>
</dbReference>
<feature type="domain" description="ABC transporter" evidence="12">
    <location>
        <begin position="355"/>
        <end position="590"/>
    </location>
</feature>
<keyword evidence="4" id="KW-0997">Cell inner membrane</keyword>
<dbReference type="SUPFAM" id="SSF52540">
    <property type="entry name" value="P-loop containing nucleoside triphosphate hydrolases"/>
    <property type="match status" value="1"/>
</dbReference>
<keyword evidence="3" id="KW-1003">Cell membrane</keyword>
<dbReference type="CDD" id="cd18543">
    <property type="entry name" value="ABC_6TM_Rv0194_D1_like"/>
    <property type="match status" value="1"/>
</dbReference>
<feature type="domain" description="ABC transmembrane type-1" evidence="13">
    <location>
        <begin position="38"/>
        <end position="320"/>
    </location>
</feature>
<dbReference type="InterPro" id="IPR036640">
    <property type="entry name" value="ABC1_TM_sf"/>
</dbReference>
<evidence type="ECO:0000256" key="6">
    <source>
        <dbReference type="ARBA" id="ARBA00022741"/>
    </source>
</evidence>
<feature type="transmembrane region" description="Helical" evidence="11">
    <location>
        <begin position="37"/>
        <end position="62"/>
    </location>
</feature>
<keyword evidence="2" id="KW-0813">Transport</keyword>
<dbReference type="AlphaFoldDB" id="A0A7Z0CZ08"/>
<dbReference type="Gene3D" id="3.40.50.300">
    <property type="entry name" value="P-loop containing nucleotide triphosphate hydrolases"/>
    <property type="match status" value="1"/>
</dbReference>
<evidence type="ECO:0000256" key="7">
    <source>
        <dbReference type="ARBA" id="ARBA00022840"/>
    </source>
</evidence>
<keyword evidence="8 11" id="KW-1133">Transmembrane helix</keyword>
<evidence type="ECO:0000256" key="3">
    <source>
        <dbReference type="ARBA" id="ARBA00022475"/>
    </source>
</evidence>
<comment type="similarity">
    <text evidence="10">Belongs to the ABC transporter superfamily. Siderophore-Fe(3+) uptake transporter (SIUT) (TC 3.A.1.21) family.</text>
</comment>
<dbReference type="SMART" id="SM00382">
    <property type="entry name" value="AAA"/>
    <property type="match status" value="1"/>
</dbReference>
<evidence type="ECO:0000256" key="10">
    <source>
        <dbReference type="ARBA" id="ARBA00023455"/>
    </source>
</evidence>
<evidence type="ECO:0000256" key="4">
    <source>
        <dbReference type="ARBA" id="ARBA00022519"/>
    </source>
</evidence>
<dbReference type="Pfam" id="PF00664">
    <property type="entry name" value="ABC_membrane"/>
    <property type="match status" value="1"/>
</dbReference>
<keyword evidence="7 14" id="KW-0067">ATP-binding</keyword>
<evidence type="ECO:0000256" key="9">
    <source>
        <dbReference type="ARBA" id="ARBA00023136"/>
    </source>
</evidence>
<keyword evidence="15" id="KW-1185">Reference proteome</keyword>
<dbReference type="PROSITE" id="PS50893">
    <property type="entry name" value="ABC_TRANSPORTER_2"/>
    <property type="match status" value="1"/>
</dbReference>
<evidence type="ECO:0000256" key="5">
    <source>
        <dbReference type="ARBA" id="ARBA00022692"/>
    </source>
</evidence>
<protein>
    <submittedName>
        <fullName evidence="14">ATP-binding cassette subfamily B protein</fullName>
    </submittedName>
</protein>
<dbReference type="GO" id="GO:0016887">
    <property type="term" value="F:ATP hydrolysis activity"/>
    <property type="evidence" value="ECO:0007669"/>
    <property type="project" value="InterPro"/>
</dbReference>
<evidence type="ECO:0000256" key="8">
    <source>
        <dbReference type="ARBA" id="ARBA00022989"/>
    </source>
</evidence>
<dbReference type="SUPFAM" id="SSF90123">
    <property type="entry name" value="ABC transporter transmembrane region"/>
    <property type="match status" value="1"/>
</dbReference>
<dbReference type="PROSITE" id="PS00211">
    <property type="entry name" value="ABC_TRANSPORTER_1"/>
    <property type="match status" value="1"/>
</dbReference>
<evidence type="ECO:0000259" key="12">
    <source>
        <dbReference type="PROSITE" id="PS50893"/>
    </source>
</evidence>
<comment type="subcellular location">
    <subcellularLocation>
        <location evidence="1">Cell inner membrane</location>
        <topology evidence="1">Multi-pass membrane protein</topology>
    </subcellularLocation>
</comment>
<accession>A0A7Z0CZ08</accession>
<dbReference type="InterPro" id="IPR011527">
    <property type="entry name" value="ABC1_TM_dom"/>
</dbReference>
<organism evidence="14 15">
    <name type="scientific">Spelaeicoccus albus</name>
    <dbReference type="NCBI Taxonomy" id="1280376"/>
    <lineage>
        <taxon>Bacteria</taxon>
        <taxon>Bacillati</taxon>
        <taxon>Actinomycetota</taxon>
        <taxon>Actinomycetes</taxon>
        <taxon>Micrococcales</taxon>
        <taxon>Brevibacteriaceae</taxon>
        <taxon>Spelaeicoccus</taxon>
    </lineage>
</organism>
<dbReference type="Proteomes" id="UP000539111">
    <property type="component" value="Unassembled WGS sequence"/>
</dbReference>
<dbReference type="InterPro" id="IPR003593">
    <property type="entry name" value="AAA+_ATPase"/>
</dbReference>
<keyword evidence="6" id="KW-0547">Nucleotide-binding</keyword>
<dbReference type="InterPro" id="IPR017871">
    <property type="entry name" value="ABC_transporter-like_CS"/>
</dbReference>
<dbReference type="GO" id="GO:0005524">
    <property type="term" value="F:ATP binding"/>
    <property type="evidence" value="ECO:0007669"/>
    <property type="project" value="UniProtKB-KW"/>
</dbReference>
<evidence type="ECO:0000313" key="15">
    <source>
        <dbReference type="Proteomes" id="UP000539111"/>
    </source>
</evidence>
<dbReference type="GO" id="GO:0015421">
    <property type="term" value="F:ABC-type oligopeptide transporter activity"/>
    <property type="evidence" value="ECO:0007669"/>
    <property type="project" value="TreeGrafter"/>
</dbReference>
<dbReference type="RefSeq" id="WP_179424856.1">
    <property type="nucleotide sequence ID" value="NZ_JACBZP010000001.1"/>
</dbReference>
<evidence type="ECO:0000256" key="11">
    <source>
        <dbReference type="SAM" id="Phobius"/>
    </source>
</evidence>
<proteinExistence type="inferred from homology"/>
<dbReference type="GO" id="GO:0005886">
    <property type="term" value="C:plasma membrane"/>
    <property type="evidence" value="ECO:0007669"/>
    <property type="project" value="UniProtKB-SubCell"/>
</dbReference>
<evidence type="ECO:0000256" key="1">
    <source>
        <dbReference type="ARBA" id="ARBA00004429"/>
    </source>
</evidence>
<dbReference type="PANTHER" id="PTHR43394">
    <property type="entry name" value="ATP-DEPENDENT PERMEASE MDL1, MITOCHONDRIAL"/>
    <property type="match status" value="1"/>
</dbReference>
<evidence type="ECO:0000256" key="2">
    <source>
        <dbReference type="ARBA" id="ARBA00022448"/>
    </source>
</evidence>
<sequence length="593" mass="63578">MLAQAATADVAPANPKRPGLSALARFWPFIEPAKWRFIGAVVFSLVSTLSGLVIPLVTQHIIDGPIAHRHFSALWWPTLLVFGLGALDALGVWLRRLIVARPSSQLEITLRAKLFAKLQSLSIGVHDGWDSGQLLSRAVQDMSTLRRFSAFAAPFLVINTITIAVGIVVMLFLSWPLGLVVVICSIPVLFICKNFQQKYRIVSRLAQDQTGDAATIVEESVQGIRILKAFGRSGHLGRRFIRQVATLRGTELKKVHNEATLWALISGIPAIAIGLILAIGTWSITADRMTAGTVVAAITMATFLQWPTISLGFLLAELNNAGTAADRYWEIIDAPVDIQNPATPRTLPVPVSGRLEFRGTTFTFPDGSAPVLRDVALSIEPGETVALVGVTGSGKTALTTLVPRLYDVTGGSIAIDGVDIRDLDLTELRSVVTVAFEEPILFSASVRENVSLGAPTATESEIRQALDLAQATDFVEGLPWGLDTRVGEQGMSLSGGQRQRLALARAVLGTPRIMVLDDPLSALDVNTEAKVQAGLKAVLRESTTLLVAHRPSTAALADRVALLDGGTIAAVGTHEELLASSARYRYVMGSVHV</sequence>
<keyword evidence="5 11" id="KW-0812">Transmembrane</keyword>
<reference evidence="14 15" key="1">
    <citation type="submission" date="2020-07" db="EMBL/GenBank/DDBJ databases">
        <title>Sequencing the genomes of 1000 actinobacteria strains.</title>
        <authorList>
            <person name="Klenk H.-P."/>
        </authorList>
    </citation>
    <scope>NUCLEOTIDE SEQUENCE [LARGE SCALE GENOMIC DNA]</scope>
    <source>
        <strain evidence="14 15">DSM 26341</strain>
    </source>
</reference>
<keyword evidence="9 11" id="KW-0472">Membrane</keyword>
<name>A0A7Z0CZ08_9MICO</name>
<dbReference type="InterPro" id="IPR039421">
    <property type="entry name" value="Type_1_exporter"/>
</dbReference>